<reference evidence="3" key="1">
    <citation type="submission" date="2025-08" db="UniProtKB">
        <authorList>
            <consortium name="RefSeq"/>
        </authorList>
    </citation>
    <scope>IDENTIFICATION</scope>
</reference>
<name>A0A1S3Z7Y7_TOBAC</name>
<dbReference type="KEGG" id="nta:107783816"/>
<accession>A0A1S3Z7Y7</accession>
<dbReference type="RefSeq" id="XP_016460322.1">
    <property type="nucleotide sequence ID" value="XM_016604836.1"/>
</dbReference>
<dbReference type="PaxDb" id="4097-A0A1S3Z7Y7"/>
<keyword evidence="2" id="KW-1133">Transmembrane helix</keyword>
<gene>
    <name evidence="3" type="primary">LOC107783816</name>
</gene>
<feature type="transmembrane region" description="Helical" evidence="2">
    <location>
        <begin position="124"/>
        <end position="157"/>
    </location>
</feature>
<feature type="region of interest" description="Disordered" evidence="1">
    <location>
        <begin position="75"/>
        <end position="119"/>
    </location>
</feature>
<keyword evidence="2" id="KW-0812">Transmembrane</keyword>
<proteinExistence type="predicted"/>
<keyword evidence="2" id="KW-0472">Membrane</keyword>
<dbReference type="OrthoDB" id="1305902at2759"/>
<evidence type="ECO:0000313" key="3">
    <source>
        <dbReference type="RefSeq" id="XP_016460322.1"/>
    </source>
</evidence>
<dbReference type="AlphaFoldDB" id="A0A1S3Z7Y7"/>
<organism evidence="3">
    <name type="scientific">Nicotiana tabacum</name>
    <name type="common">Common tobacco</name>
    <dbReference type="NCBI Taxonomy" id="4097"/>
    <lineage>
        <taxon>Eukaryota</taxon>
        <taxon>Viridiplantae</taxon>
        <taxon>Streptophyta</taxon>
        <taxon>Embryophyta</taxon>
        <taxon>Tracheophyta</taxon>
        <taxon>Spermatophyta</taxon>
        <taxon>Magnoliopsida</taxon>
        <taxon>eudicotyledons</taxon>
        <taxon>Gunneridae</taxon>
        <taxon>Pentapetalae</taxon>
        <taxon>asterids</taxon>
        <taxon>lamiids</taxon>
        <taxon>Solanales</taxon>
        <taxon>Solanaceae</taxon>
        <taxon>Nicotianoideae</taxon>
        <taxon>Nicotianeae</taxon>
        <taxon>Nicotiana</taxon>
    </lineage>
</organism>
<evidence type="ECO:0000256" key="1">
    <source>
        <dbReference type="SAM" id="MobiDB-lite"/>
    </source>
</evidence>
<sequence length="269" mass="26758">MGYNHHGLRFPKVPTERHPYARSHTGRALGAQMRQNRVKSARPTTVAAAAVAVGAAAAVGAEVAAALEAAAAAAGGSGSRRSGSSSSGSSISSSSSGSGCSSSRSSSDSSSSSSSSSSSTSSRVAVVATVVVAAAAVAVTIAVAVVAAAAATAVAVAATGWAQRIAQNRPVGADQFGNIAPSAGIPLGDYARPVYNPGLSSVRPPTVVANNFEIKQGTLSNAAGGPLMKKTSEEIVIILDELSEDANQWPSEVAERRRTTGVLQVDANT</sequence>
<protein>
    <submittedName>
        <fullName evidence="3">Cell wall integrity and stress response component 1-like</fullName>
    </submittedName>
</protein>
<feature type="region of interest" description="Disordered" evidence="1">
    <location>
        <begin position="1"/>
        <end position="40"/>
    </location>
</feature>
<evidence type="ECO:0000256" key="2">
    <source>
        <dbReference type="SAM" id="Phobius"/>
    </source>
</evidence>